<protein>
    <recommendedName>
        <fullName evidence="3">CsbD-like domain-containing protein</fullName>
    </recommendedName>
</protein>
<dbReference type="RefSeq" id="WP_058025315.1">
    <property type="nucleotide sequence ID" value="NZ_LNDJ01000088.1"/>
</dbReference>
<comment type="similarity">
    <text evidence="1">Belongs to the UPF0337 (CsbD) family.</text>
</comment>
<dbReference type="SUPFAM" id="SSF69047">
    <property type="entry name" value="Hypothetical protein YjbJ"/>
    <property type="match status" value="1"/>
</dbReference>
<evidence type="ECO:0000313" key="5">
    <source>
        <dbReference type="Proteomes" id="UP000051202"/>
    </source>
</evidence>
<dbReference type="InterPro" id="IPR050423">
    <property type="entry name" value="UPF0337_stress_rsp"/>
</dbReference>
<feature type="domain" description="CsbD-like" evidence="3">
    <location>
        <begin position="5"/>
        <end position="56"/>
    </location>
</feature>
<dbReference type="AlphaFoldDB" id="A0A0T6DQV6"/>
<proteinExistence type="inferred from homology"/>
<dbReference type="STRING" id="554343.AS194_10475"/>
<evidence type="ECO:0000259" key="3">
    <source>
        <dbReference type="Pfam" id="PF05532"/>
    </source>
</evidence>
<dbReference type="InterPro" id="IPR036629">
    <property type="entry name" value="YjbJ_sf"/>
</dbReference>
<comment type="caution">
    <text evidence="4">The sequence shown here is derived from an EMBL/GenBank/DDBJ whole genome shotgun (WGS) entry which is preliminary data.</text>
</comment>
<sequence>MNENTLKGEWKQIKGSVKQKWGELTDDDLDQVEGSRDKLVGRIQERYGHAQDHAEREVDDWRRENNY</sequence>
<name>A0A0T6DQV6_9GAMM</name>
<organism evidence="4 5">
    <name type="scientific">Psychrobacter piscatorii</name>
    <dbReference type="NCBI Taxonomy" id="554343"/>
    <lineage>
        <taxon>Bacteria</taxon>
        <taxon>Pseudomonadati</taxon>
        <taxon>Pseudomonadota</taxon>
        <taxon>Gammaproteobacteria</taxon>
        <taxon>Moraxellales</taxon>
        <taxon>Moraxellaceae</taxon>
        <taxon>Psychrobacter</taxon>
    </lineage>
</organism>
<dbReference type="PANTHER" id="PTHR34977">
    <property type="entry name" value="UPF0337 PROTEIN YJBJ"/>
    <property type="match status" value="1"/>
</dbReference>
<dbReference type="Proteomes" id="UP000051202">
    <property type="component" value="Unassembled WGS sequence"/>
</dbReference>
<feature type="region of interest" description="Disordered" evidence="2">
    <location>
        <begin position="43"/>
        <end position="67"/>
    </location>
</feature>
<dbReference type="PANTHER" id="PTHR34977:SF1">
    <property type="entry name" value="UPF0337 PROTEIN YJBJ"/>
    <property type="match status" value="1"/>
</dbReference>
<dbReference type="Pfam" id="PF05532">
    <property type="entry name" value="CsbD"/>
    <property type="match status" value="1"/>
</dbReference>
<keyword evidence="5" id="KW-1185">Reference proteome</keyword>
<dbReference type="EMBL" id="LNDJ01000088">
    <property type="protein sequence ID" value="KRU21901.1"/>
    <property type="molecule type" value="Genomic_DNA"/>
</dbReference>
<dbReference type="InterPro" id="IPR026042">
    <property type="entry name" value="YjbJ"/>
</dbReference>
<evidence type="ECO:0000313" key="4">
    <source>
        <dbReference type="EMBL" id="KRU21901.1"/>
    </source>
</evidence>
<evidence type="ECO:0000256" key="2">
    <source>
        <dbReference type="SAM" id="MobiDB-lite"/>
    </source>
</evidence>
<accession>A0A0T6DQV6</accession>
<gene>
    <name evidence="4" type="ORF">AS194_10475</name>
</gene>
<dbReference type="Gene3D" id="1.10.1470.10">
    <property type="entry name" value="YjbJ"/>
    <property type="match status" value="1"/>
</dbReference>
<reference evidence="4 5" key="1">
    <citation type="submission" date="2015-11" db="EMBL/GenBank/DDBJ databases">
        <title>Permanent draft genome of Psychrobacter piscatorii LQ58.</title>
        <authorList>
            <person name="Zhou M."/>
            <person name="Dong B."/>
            <person name="Liu Q."/>
        </authorList>
    </citation>
    <scope>NUCLEOTIDE SEQUENCE [LARGE SCALE GENOMIC DNA]</scope>
    <source>
        <strain evidence="4 5">LQ58</strain>
    </source>
</reference>
<dbReference type="PIRSF" id="PIRSF039008">
    <property type="entry name" value="YjbJ"/>
    <property type="match status" value="1"/>
</dbReference>
<dbReference type="InterPro" id="IPR008462">
    <property type="entry name" value="CsbD"/>
</dbReference>
<evidence type="ECO:0000256" key="1">
    <source>
        <dbReference type="ARBA" id="ARBA00009129"/>
    </source>
</evidence>